<dbReference type="SUPFAM" id="SSF101744">
    <property type="entry name" value="Rof/RNase P subunit-like"/>
    <property type="match status" value="1"/>
</dbReference>
<evidence type="ECO:0000313" key="1">
    <source>
        <dbReference type="EMBL" id="EIC28883.1"/>
    </source>
</evidence>
<organism evidence="1 2">
    <name type="scientific">Methylomicrobium album BG8</name>
    <dbReference type="NCBI Taxonomy" id="686340"/>
    <lineage>
        <taxon>Bacteria</taxon>
        <taxon>Pseudomonadati</taxon>
        <taxon>Pseudomonadota</taxon>
        <taxon>Gammaproteobacteria</taxon>
        <taxon>Methylococcales</taxon>
        <taxon>Methylococcaceae</taxon>
        <taxon>Methylomicrobium</taxon>
    </lineage>
</organism>
<dbReference type="InterPro" id="IPR038626">
    <property type="entry name" value="Rof-like_sf"/>
</dbReference>
<dbReference type="EMBL" id="CM001475">
    <property type="protein sequence ID" value="EIC28883.1"/>
    <property type="molecule type" value="Genomic_DNA"/>
</dbReference>
<dbReference type="STRING" id="686340.Metal_1065"/>
<gene>
    <name evidence="1" type="ORF">Metal_1065</name>
</gene>
<dbReference type="eggNOG" id="COG4568">
    <property type="taxonomic scope" value="Bacteria"/>
</dbReference>
<dbReference type="Gene3D" id="2.30.30.400">
    <property type="entry name" value="Rof-like"/>
    <property type="match status" value="1"/>
</dbReference>
<reference evidence="1 2" key="1">
    <citation type="journal article" date="2013" name="Genome Announc.">
        <title>Genome Sequence of the Obligate Gammaproteobacterial Methanotroph Methylomicrobium album Strain BG8.</title>
        <authorList>
            <person name="Kits K.D."/>
            <person name="Kalyuzhnaya M.G."/>
            <person name="Klotz M.G."/>
            <person name="Jetten M.S."/>
            <person name="Op den Camp H.J."/>
            <person name="Vuilleumier S."/>
            <person name="Bringel F."/>
            <person name="Dispirito A.A."/>
            <person name="Murrell J.C."/>
            <person name="Bruce D."/>
            <person name="Cheng J.F."/>
            <person name="Copeland A."/>
            <person name="Goodwin L."/>
            <person name="Hauser L."/>
            <person name="Lajus A."/>
            <person name="Land M.L."/>
            <person name="Lapidus A."/>
            <person name="Lucas S."/>
            <person name="Medigue C."/>
            <person name="Pitluck S."/>
            <person name="Woyke T."/>
            <person name="Zeytun A."/>
            <person name="Stein L.Y."/>
        </authorList>
    </citation>
    <scope>NUCLEOTIDE SEQUENCE [LARGE SCALE GENOMIC DNA]</scope>
    <source>
        <strain evidence="1 2">BG8</strain>
    </source>
</reference>
<dbReference type="Proteomes" id="UP000005090">
    <property type="component" value="Chromosome"/>
</dbReference>
<dbReference type="HOGENOM" id="CLU_176324_0_0_6"/>
<dbReference type="InterPro" id="IPR023534">
    <property type="entry name" value="Rof/RNase_P-like"/>
</dbReference>
<dbReference type="AlphaFoldDB" id="H8GH92"/>
<accession>H8GH92</accession>
<dbReference type="Pfam" id="PF07073">
    <property type="entry name" value="ROF"/>
    <property type="match status" value="1"/>
</dbReference>
<keyword evidence="2" id="KW-1185">Reference proteome</keyword>
<sequence length="88" mass="9984">MTEHLISCDLHDYIEVACMHNYRVELVLKGGEVIEGKALDVLTSPEKREFLVIDNGGQKQQVELTQLHKMIALTPNASFNEVEFKTRA</sequence>
<name>H8GH92_METAL</name>
<dbReference type="InterPro" id="IPR009778">
    <property type="entry name" value="ROF"/>
</dbReference>
<proteinExistence type="predicted"/>
<dbReference type="RefSeq" id="WP_005370298.1">
    <property type="nucleotide sequence ID" value="NZ_CM001475.1"/>
</dbReference>
<protein>
    <submittedName>
        <fullName evidence="1">Transcriptional antiterminator</fullName>
    </submittedName>
</protein>
<evidence type="ECO:0000313" key="2">
    <source>
        <dbReference type="Proteomes" id="UP000005090"/>
    </source>
</evidence>